<dbReference type="CDD" id="cd00082">
    <property type="entry name" value="HisKA"/>
    <property type="match status" value="1"/>
</dbReference>
<proteinExistence type="predicted"/>
<feature type="transmembrane region" description="Helical" evidence="14">
    <location>
        <begin position="132"/>
        <end position="153"/>
    </location>
</feature>
<evidence type="ECO:0000256" key="5">
    <source>
        <dbReference type="ARBA" id="ARBA00022553"/>
    </source>
</evidence>
<dbReference type="EMBL" id="QUOU01000001">
    <property type="protein sequence ID" value="REL28199.1"/>
    <property type="molecule type" value="Genomic_DNA"/>
</dbReference>
<dbReference type="EC" id="2.7.13.3" evidence="3"/>
<dbReference type="RefSeq" id="WP_116009249.1">
    <property type="nucleotide sequence ID" value="NZ_QUOU01000001.1"/>
</dbReference>
<dbReference type="InterPro" id="IPR036097">
    <property type="entry name" value="HisK_dim/P_sf"/>
</dbReference>
<evidence type="ECO:0000256" key="10">
    <source>
        <dbReference type="ARBA" id="ARBA00022840"/>
    </source>
</evidence>
<dbReference type="GO" id="GO:0005524">
    <property type="term" value="F:ATP binding"/>
    <property type="evidence" value="ECO:0007669"/>
    <property type="project" value="UniProtKB-KW"/>
</dbReference>
<dbReference type="InterPro" id="IPR005467">
    <property type="entry name" value="His_kinase_dom"/>
</dbReference>
<dbReference type="SUPFAM" id="SSF47384">
    <property type="entry name" value="Homodimeric domain of signal transducing histidine kinase"/>
    <property type="match status" value="1"/>
</dbReference>
<evidence type="ECO:0000259" key="15">
    <source>
        <dbReference type="PROSITE" id="PS50109"/>
    </source>
</evidence>
<dbReference type="InterPro" id="IPR036890">
    <property type="entry name" value="HATPase_C_sf"/>
</dbReference>
<reference evidence="16 17" key="1">
    <citation type="submission" date="2018-08" db="EMBL/GenBank/DDBJ databases">
        <title>Thalassotalea euphylliae genome.</title>
        <authorList>
            <person name="Summers S."/>
            <person name="Rice S.A."/>
            <person name="Freckelton M.L."/>
            <person name="Nedved B.T."/>
            <person name="Hadfield M.G."/>
        </authorList>
    </citation>
    <scope>NUCLEOTIDE SEQUENCE [LARGE SCALE GENOMIC DNA]</scope>
    <source>
        <strain evidence="16 17">H1</strain>
    </source>
</reference>
<evidence type="ECO:0000256" key="13">
    <source>
        <dbReference type="ARBA" id="ARBA00023136"/>
    </source>
</evidence>
<gene>
    <name evidence="16" type="ORF">DXX93_17590</name>
</gene>
<keyword evidence="4" id="KW-1003">Cell membrane</keyword>
<name>A0A3E0TUQ2_9GAMM</name>
<dbReference type="Gene3D" id="1.10.287.130">
    <property type="match status" value="1"/>
</dbReference>
<feature type="domain" description="Histidine kinase" evidence="15">
    <location>
        <begin position="228"/>
        <end position="412"/>
    </location>
</feature>
<keyword evidence="5" id="KW-0597">Phosphoprotein</keyword>
<keyword evidence="10" id="KW-0067">ATP-binding</keyword>
<keyword evidence="6" id="KW-0808">Transferase</keyword>
<keyword evidence="12" id="KW-0902">Two-component regulatory system</keyword>
<dbReference type="AlphaFoldDB" id="A0A3E0TUQ2"/>
<keyword evidence="9 16" id="KW-0418">Kinase</keyword>
<comment type="caution">
    <text evidence="16">The sequence shown here is derived from an EMBL/GenBank/DDBJ whole genome shotgun (WGS) entry which is preliminary data.</text>
</comment>
<comment type="subcellular location">
    <subcellularLocation>
        <location evidence="2">Cell membrane</location>
        <topology evidence="2">Multi-pass membrane protein</topology>
    </subcellularLocation>
</comment>
<evidence type="ECO:0000256" key="11">
    <source>
        <dbReference type="ARBA" id="ARBA00022989"/>
    </source>
</evidence>
<evidence type="ECO:0000256" key="7">
    <source>
        <dbReference type="ARBA" id="ARBA00022692"/>
    </source>
</evidence>
<keyword evidence="7 14" id="KW-0812">Transmembrane</keyword>
<dbReference type="InterPro" id="IPR050398">
    <property type="entry name" value="HssS/ArlS-like"/>
</dbReference>
<dbReference type="PANTHER" id="PTHR45528:SF1">
    <property type="entry name" value="SENSOR HISTIDINE KINASE CPXA"/>
    <property type="match status" value="1"/>
</dbReference>
<evidence type="ECO:0000256" key="8">
    <source>
        <dbReference type="ARBA" id="ARBA00022741"/>
    </source>
</evidence>
<protein>
    <recommendedName>
        <fullName evidence="3">histidine kinase</fullName>
        <ecNumber evidence="3">2.7.13.3</ecNumber>
    </recommendedName>
</protein>
<sequence>MFKLQTRLFLALAGLSLLVCLLFIRLSTLFISTAETNAYQALLLSVQAELTHPQVTNLHEVKLANYIKLYGSNDGLPAEFNEKISHQSHGEFTTNNQHFIFHRFNRDNGRYTLVMNTNKLLANQQLTAFKSVFLYSISIGVMLLSLLSSWYLAKWLSKPINQLTADVERSSALALSKDYQVKAHDNAPKQKFSGLLRNDEIGELANALEHSYSKIQMLLIREQNFTRDVSHELRTPITLIKNTLALHNEQLLTTQATETINNAARELEQTVEVLLALARQENLQFSEHKLLPILEKTVLNILYSHPNTRFDVALEVPPNVAAIGNPYLITLLFQNLINNAFYHSGEQSMTIVCEDHQLIFKNPLRPNNIDVNYDGLGHGQYLTKRIVEEMGWTMAITPVQAHYCVRLSWAAS</sequence>
<evidence type="ECO:0000256" key="1">
    <source>
        <dbReference type="ARBA" id="ARBA00000085"/>
    </source>
</evidence>
<dbReference type="OrthoDB" id="9121563at2"/>
<dbReference type="SMART" id="SM00388">
    <property type="entry name" value="HisKA"/>
    <property type="match status" value="1"/>
</dbReference>
<dbReference type="PROSITE" id="PS50109">
    <property type="entry name" value="HIS_KIN"/>
    <property type="match status" value="1"/>
</dbReference>
<evidence type="ECO:0000256" key="3">
    <source>
        <dbReference type="ARBA" id="ARBA00012438"/>
    </source>
</evidence>
<dbReference type="GO" id="GO:0005886">
    <property type="term" value="C:plasma membrane"/>
    <property type="evidence" value="ECO:0007669"/>
    <property type="project" value="UniProtKB-SubCell"/>
</dbReference>
<evidence type="ECO:0000256" key="2">
    <source>
        <dbReference type="ARBA" id="ARBA00004651"/>
    </source>
</evidence>
<dbReference type="Gene3D" id="6.10.340.10">
    <property type="match status" value="1"/>
</dbReference>
<dbReference type="Proteomes" id="UP000256478">
    <property type="component" value="Unassembled WGS sequence"/>
</dbReference>
<evidence type="ECO:0000256" key="6">
    <source>
        <dbReference type="ARBA" id="ARBA00022679"/>
    </source>
</evidence>
<dbReference type="Pfam" id="PF00512">
    <property type="entry name" value="HisKA"/>
    <property type="match status" value="1"/>
</dbReference>
<accession>A0A3E0TUQ2</accession>
<evidence type="ECO:0000256" key="9">
    <source>
        <dbReference type="ARBA" id="ARBA00022777"/>
    </source>
</evidence>
<keyword evidence="11 14" id="KW-1133">Transmembrane helix</keyword>
<comment type="catalytic activity">
    <reaction evidence="1">
        <text>ATP + protein L-histidine = ADP + protein N-phospho-L-histidine.</text>
        <dbReference type="EC" id="2.7.13.3"/>
    </reaction>
</comment>
<dbReference type="PANTHER" id="PTHR45528">
    <property type="entry name" value="SENSOR HISTIDINE KINASE CPXA"/>
    <property type="match status" value="1"/>
</dbReference>
<evidence type="ECO:0000256" key="14">
    <source>
        <dbReference type="SAM" id="Phobius"/>
    </source>
</evidence>
<evidence type="ECO:0000313" key="17">
    <source>
        <dbReference type="Proteomes" id="UP000256478"/>
    </source>
</evidence>
<evidence type="ECO:0000313" key="16">
    <source>
        <dbReference type="EMBL" id="REL28199.1"/>
    </source>
</evidence>
<organism evidence="16 17">
    <name type="scientific">Thalassotalea euphylliae</name>
    <dbReference type="NCBI Taxonomy" id="1655234"/>
    <lineage>
        <taxon>Bacteria</taxon>
        <taxon>Pseudomonadati</taxon>
        <taxon>Pseudomonadota</taxon>
        <taxon>Gammaproteobacteria</taxon>
        <taxon>Alteromonadales</taxon>
        <taxon>Colwelliaceae</taxon>
        <taxon>Thalassotalea</taxon>
    </lineage>
</organism>
<keyword evidence="8" id="KW-0547">Nucleotide-binding</keyword>
<evidence type="ECO:0000256" key="12">
    <source>
        <dbReference type="ARBA" id="ARBA00023012"/>
    </source>
</evidence>
<evidence type="ECO:0000256" key="4">
    <source>
        <dbReference type="ARBA" id="ARBA00022475"/>
    </source>
</evidence>
<dbReference type="SUPFAM" id="SSF55874">
    <property type="entry name" value="ATPase domain of HSP90 chaperone/DNA topoisomerase II/histidine kinase"/>
    <property type="match status" value="1"/>
</dbReference>
<dbReference type="InterPro" id="IPR003661">
    <property type="entry name" value="HisK_dim/P_dom"/>
</dbReference>
<keyword evidence="13 14" id="KW-0472">Membrane</keyword>
<dbReference type="GO" id="GO:0000155">
    <property type="term" value="F:phosphorelay sensor kinase activity"/>
    <property type="evidence" value="ECO:0007669"/>
    <property type="project" value="InterPro"/>
</dbReference>